<comment type="caution">
    <text evidence="1">The sequence shown here is derived from an EMBL/GenBank/DDBJ whole genome shotgun (WGS) entry which is preliminary data.</text>
</comment>
<evidence type="ECO:0000313" key="2">
    <source>
        <dbReference type="Proteomes" id="UP000789525"/>
    </source>
</evidence>
<evidence type="ECO:0000313" key="1">
    <source>
        <dbReference type="EMBL" id="CAG8734064.1"/>
    </source>
</evidence>
<dbReference type="Proteomes" id="UP000789525">
    <property type="component" value="Unassembled WGS sequence"/>
</dbReference>
<organism evidence="1 2">
    <name type="scientific">Acaulospora colombiana</name>
    <dbReference type="NCBI Taxonomy" id="27376"/>
    <lineage>
        <taxon>Eukaryota</taxon>
        <taxon>Fungi</taxon>
        <taxon>Fungi incertae sedis</taxon>
        <taxon>Mucoromycota</taxon>
        <taxon>Glomeromycotina</taxon>
        <taxon>Glomeromycetes</taxon>
        <taxon>Diversisporales</taxon>
        <taxon>Acaulosporaceae</taxon>
        <taxon>Acaulospora</taxon>
    </lineage>
</organism>
<sequence>QLGMILIQDIIARWEKLKEVMSELMGATVEEYNDHIRTFEKEVNDSKTYVKY</sequence>
<proteinExistence type="predicted"/>
<feature type="non-terminal residue" evidence="1">
    <location>
        <position position="1"/>
    </location>
</feature>
<dbReference type="EMBL" id="CAJVPT010044305">
    <property type="protein sequence ID" value="CAG8734064.1"/>
    <property type="molecule type" value="Genomic_DNA"/>
</dbReference>
<gene>
    <name evidence="1" type="ORF">ACOLOM_LOCUS11807</name>
</gene>
<accession>A0ACA9Q2S8</accession>
<reference evidence="1" key="1">
    <citation type="submission" date="2021-06" db="EMBL/GenBank/DDBJ databases">
        <authorList>
            <person name="Kallberg Y."/>
            <person name="Tangrot J."/>
            <person name="Rosling A."/>
        </authorList>
    </citation>
    <scope>NUCLEOTIDE SEQUENCE</scope>
    <source>
        <strain evidence="1">CL356</strain>
    </source>
</reference>
<keyword evidence="2" id="KW-1185">Reference proteome</keyword>
<protein>
    <submittedName>
        <fullName evidence="1">3426_t:CDS:1</fullName>
    </submittedName>
</protein>
<name>A0ACA9Q2S8_9GLOM</name>
<feature type="non-terminal residue" evidence="1">
    <location>
        <position position="52"/>
    </location>
</feature>